<feature type="compositionally biased region" description="Polar residues" evidence="1">
    <location>
        <begin position="226"/>
        <end position="240"/>
    </location>
</feature>
<protein>
    <submittedName>
        <fullName evidence="2">Type I-E CRISPR-associated protein Cse2/CasB</fullName>
    </submittedName>
</protein>
<feature type="region of interest" description="Disordered" evidence="1">
    <location>
        <begin position="212"/>
        <end position="240"/>
    </location>
</feature>
<evidence type="ECO:0000256" key="1">
    <source>
        <dbReference type="SAM" id="MobiDB-lite"/>
    </source>
</evidence>
<dbReference type="Gene3D" id="1.10.520.40">
    <property type="entry name" value="CRISPR-associated protein Cse2"/>
    <property type="match status" value="1"/>
</dbReference>
<dbReference type="EMBL" id="JAVLVT010000002">
    <property type="protein sequence ID" value="MDS1269789.1"/>
    <property type="molecule type" value="Genomic_DNA"/>
</dbReference>
<reference evidence="3" key="1">
    <citation type="submission" date="2023-07" db="EMBL/GenBank/DDBJ databases">
        <title>Novel species in the genus Lipingzhangella isolated from Sambhar Salt Lake.</title>
        <authorList>
            <person name="Jiya N."/>
            <person name="Kajale S."/>
            <person name="Sharma A."/>
        </authorList>
    </citation>
    <scope>NUCLEOTIDE SEQUENCE [LARGE SCALE GENOMIC DNA]</scope>
    <source>
        <strain evidence="3">LS1_29</strain>
    </source>
</reference>
<sequence>MNPNQLVATADRMVARLNTIIVDDPGTRAALRRGLGRPPQDLANFHAHAVVAPYLPTSCDEATERAFYTVAALVAAQPRSARDQVTDSDEAGEEPEPAPDSAGATTSGESAAEIVTASQAASKHRPNLGQTLAWAVEHGHLTNNPKRDPIRDRLHVLARYRTNRLHRELPKLIAYLRGQLVQVDWGYLLRDLARWEQDRERVAKEWVQQYHRTRGQIQRARERTPNAESGTSDNPGSEPT</sequence>
<dbReference type="NCBIfam" id="TIGR02548">
    <property type="entry name" value="casB_cse2"/>
    <property type="match status" value="1"/>
</dbReference>
<name>A0ABU2H3B2_9ACTN</name>
<dbReference type="Pfam" id="PF09485">
    <property type="entry name" value="CRISPR_Cse2"/>
    <property type="match status" value="1"/>
</dbReference>
<comment type="caution">
    <text evidence="2">The sequence shown here is derived from an EMBL/GenBank/DDBJ whole genome shotgun (WGS) entry which is preliminary data.</text>
</comment>
<keyword evidence="3" id="KW-1185">Reference proteome</keyword>
<dbReference type="RefSeq" id="WP_310911328.1">
    <property type="nucleotide sequence ID" value="NZ_JAVLVT010000002.1"/>
</dbReference>
<dbReference type="InterPro" id="IPR013382">
    <property type="entry name" value="CRISPR-assoc_prot_Cse2"/>
</dbReference>
<evidence type="ECO:0000313" key="3">
    <source>
        <dbReference type="Proteomes" id="UP001250214"/>
    </source>
</evidence>
<feature type="compositionally biased region" description="Acidic residues" evidence="1">
    <location>
        <begin position="86"/>
        <end position="97"/>
    </location>
</feature>
<gene>
    <name evidence="2" type="primary">casB</name>
    <name evidence="2" type="ORF">RIF23_05715</name>
</gene>
<proteinExistence type="predicted"/>
<dbReference type="InterPro" id="IPR038287">
    <property type="entry name" value="Cse2_sf"/>
</dbReference>
<feature type="compositionally biased region" description="Low complexity" evidence="1">
    <location>
        <begin position="99"/>
        <end position="113"/>
    </location>
</feature>
<evidence type="ECO:0000313" key="2">
    <source>
        <dbReference type="EMBL" id="MDS1269789.1"/>
    </source>
</evidence>
<dbReference type="CDD" id="cd09731">
    <property type="entry name" value="Cse2_I-E"/>
    <property type="match status" value="1"/>
</dbReference>
<feature type="region of interest" description="Disordered" evidence="1">
    <location>
        <begin position="78"/>
        <end position="124"/>
    </location>
</feature>
<dbReference type="Proteomes" id="UP001250214">
    <property type="component" value="Unassembled WGS sequence"/>
</dbReference>
<accession>A0ABU2H3B2</accession>
<organism evidence="2 3">
    <name type="scientific">Lipingzhangella rawalii</name>
    <dbReference type="NCBI Taxonomy" id="2055835"/>
    <lineage>
        <taxon>Bacteria</taxon>
        <taxon>Bacillati</taxon>
        <taxon>Actinomycetota</taxon>
        <taxon>Actinomycetes</taxon>
        <taxon>Streptosporangiales</taxon>
        <taxon>Nocardiopsidaceae</taxon>
        <taxon>Lipingzhangella</taxon>
    </lineage>
</organism>